<keyword evidence="12 13" id="KW-0472">Membrane</keyword>
<dbReference type="InterPro" id="IPR001869">
    <property type="entry name" value="Thiol_cytolysin"/>
</dbReference>
<dbReference type="InterPro" id="IPR036363">
    <property type="entry name" value="Thiol_cytolysin_ab_sf"/>
</dbReference>
<gene>
    <name evidence="15" type="ORF">K5V21_12980</name>
</gene>
<keyword evidence="5 13" id="KW-0800">Toxin</keyword>
<evidence type="ECO:0000256" key="2">
    <source>
        <dbReference type="ARBA" id="ARBA00008503"/>
    </source>
</evidence>
<comment type="function">
    <text evidence="13">A cholesterol-dependent toxin that causes cytolysis by forming pores in cholesterol containing host membranes. After binding to target membranes, the protein undergoes a major conformation change, leading to its insertion in the host membrane and formation of an oligomeric pore complex. Cholesterol is required for binding to host membranes, membrane insertion and pore formation; cholesterol binding is mediated by a Thr-Leu pair in the C-terminus. Can be reversibly inactivated by oxidation.</text>
</comment>
<evidence type="ECO:0000256" key="5">
    <source>
        <dbReference type="ARBA" id="ARBA00022656"/>
    </source>
</evidence>
<comment type="subcellular location">
    <subcellularLocation>
        <location evidence="1">Host membrane</location>
        <topology evidence="1">Multi-pass membrane protein</topology>
    </subcellularLocation>
    <subcellularLocation>
        <location evidence="13">Secreted</location>
    </subcellularLocation>
    <subcellularLocation>
        <location evidence="13">Host cell membrane</location>
        <topology evidence="13">Multi-pass membrane protein</topology>
    </subcellularLocation>
</comment>
<comment type="similarity">
    <text evidence="2 13">Belongs to the cholesterol-dependent cytolysin family.</text>
</comment>
<dbReference type="Gene3D" id="2.60.40.1430">
    <property type="entry name" value="Perfringolysin, domain 4"/>
    <property type="match status" value="1"/>
</dbReference>
<evidence type="ECO:0000256" key="9">
    <source>
        <dbReference type="ARBA" id="ARBA00022870"/>
    </source>
</evidence>
<evidence type="ECO:0000256" key="3">
    <source>
        <dbReference type="ARBA" id="ARBA00022452"/>
    </source>
</evidence>
<evidence type="ECO:0000256" key="11">
    <source>
        <dbReference type="ARBA" id="ARBA00023121"/>
    </source>
</evidence>
<evidence type="ECO:0000313" key="15">
    <source>
        <dbReference type="EMBL" id="MBY0756363.1"/>
    </source>
</evidence>
<keyword evidence="8 13" id="KW-0204">Cytolysis</keyword>
<dbReference type="InterPro" id="IPR035390">
    <property type="entry name" value="Thiol_cytolys_C"/>
</dbReference>
<keyword evidence="3 13" id="KW-1134">Transmembrane beta strand</keyword>
<keyword evidence="9 13" id="KW-1043">Host membrane</keyword>
<protein>
    <recommendedName>
        <fullName evidence="13">Thiol-activated cytolysin</fullName>
    </recommendedName>
</protein>
<keyword evidence="11 13" id="KW-0446">Lipid-binding</keyword>
<name>A0ABS7L0H6_CLOSR</name>
<evidence type="ECO:0000256" key="4">
    <source>
        <dbReference type="ARBA" id="ARBA00022525"/>
    </source>
</evidence>
<feature type="domain" description="Thiol-activated cytolysin C-terminal" evidence="14">
    <location>
        <begin position="391"/>
        <end position="492"/>
    </location>
</feature>
<keyword evidence="6 13" id="KW-0812">Transmembrane</keyword>
<dbReference type="SUPFAM" id="SSF56978">
    <property type="entry name" value="Perfringolysin"/>
    <property type="match status" value="1"/>
</dbReference>
<proteinExistence type="inferred from homology"/>
<accession>A0ABS7L0H6</accession>
<evidence type="ECO:0000256" key="8">
    <source>
        <dbReference type="ARBA" id="ARBA00022852"/>
    </source>
</evidence>
<organism evidence="15 16">
    <name type="scientific">Clostridium sardiniense</name>
    <name type="common">Clostridium absonum</name>
    <dbReference type="NCBI Taxonomy" id="29369"/>
    <lineage>
        <taxon>Bacteria</taxon>
        <taxon>Bacillati</taxon>
        <taxon>Bacillota</taxon>
        <taxon>Clostridia</taxon>
        <taxon>Eubacteriales</taxon>
        <taxon>Clostridiaceae</taxon>
        <taxon>Clostridium</taxon>
    </lineage>
</organism>
<dbReference type="Proteomes" id="UP001299068">
    <property type="component" value="Unassembled WGS sequence"/>
</dbReference>
<comment type="caution">
    <text evidence="15">The sequence shown here is derived from an EMBL/GenBank/DDBJ whole genome shotgun (WGS) entry which is preliminary data.</text>
</comment>
<dbReference type="EMBL" id="JAIKTU010000010">
    <property type="protein sequence ID" value="MBY0756363.1"/>
    <property type="molecule type" value="Genomic_DNA"/>
</dbReference>
<keyword evidence="16" id="KW-1185">Reference proteome</keyword>
<dbReference type="InterPro" id="IPR036359">
    <property type="entry name" value="Thiol_cytolysin_sf"/>
</dbReference>
<dbReference type="Gene3D" id="3.30.1040.20">
    <property type="match status" value="1"/>
</dbReference>
<evidence type="ECO:0000313" key="16">
    <source>
        <dbReference type="Proteomes" id="UP001299068"/>
    </source>
</evidence>
<evidence type="ECO:0000256" key="6">
    <source>
        <dbReference type="ARBA" id="ARBA00022692"/>
    </source>
</evidence>
<dbReference type="InterPro" id="IPR038700">
    <property type="entry name" value="Thiol_cytolys_C_sf"/>
</dbReference>
<evidence type="ECO:0000256" key="7">
    <source>
        <dbReference type="ARBA" id="ARBA00022735"/>
    </source>
</evidence>
<evidence type="ECO:0000256" key="10">
    <source>
        <dbReference type="ARBA" id="ARBA00023026"/>
    </source>
</evidence>
<dbReference type="Gene3D" id="3.40.30.40">
    <property type="entry name" value="Perfringolysin"/>
    <property type="match status" value="1"/>
</dbReference>
<evidence type="ECO:0000256" key="13">
    <source>
        <dbReference type="RuleBase" id="RU364025"/>
    </source>
</evidence>
<sequence length="499" mass="55327">MIISCFIIQPIQVTYGSELNKNAQNSDLGQVNSDAINNGIYNLTYNRNEILSANGDKIESFVPTQGKRESGKFIVVNHEKKNISSRTADIALIDAVTDRTYPGAIQLANRSLVENRPDIIIAKRRPLTVSVDLPGMGSENKAVVENPTYSNVSAAIDTLVSKWNSKYSSTHTLPSRTQYSESMVYSESQLSTALKVNSKAVGTSLGIDFNAISKGQKNVMVAAYKQIFYTASIDLPEKPSDLFDESVTFKDLQAKGINNENPPALVSNVSYGRTIFVKLESTSKSKDVKAAFKALLQKGDIESNSEYKDILNQSSFTAVVLGGDSKEHNKIITTDFNEIRNVIKSNAEMSAKNPGYPISYTSVFLKDNAIASINNKTDYVETTSTEYSSGKISLDHSGAYVARFYVTWDEVSYDKDGNEVLKHKAWDGNGYDRTAHFYTEIPLDGNARNIRVKAEECTGLAWEWWRTVFDQKNVPLTKQSAFSIWGTTLYPQKSIEIEA</sequence>
<dbReference type="PRINTS" id="PR01400">
    <property type="entry name" value="TACYTOLYSIN"/>
</dbReference>
<keyword evidence="13" id="KW-1032">Host cell membrane</keyword>
<keyword evidence="10" id="KW-0843">Virulence</keyword>
<dbReference type="Gene3D" id="3.90.840.10">
    <property type="entry name" value="Thiol-activated cytolysin superfamily/Thiol-activated cytolysin, alpha-beta domain"/>
    <property type="match status" value="1"/>
</dbReference>
<keyword evidence="4 13" id="KW-0964">Secreted</keyword>
<evidence type="ECO:0000259" key="14">
    <source>
        <dbReference type="Pfam" id="PF17440"/>
    </source>
</evidence>
<dbReference type="Pfam" id="PF17440">
    <property type="entry name" value="Thiol_cytolys_C"/>
    <property type="match status" value="1"/>
</dbReference>
<dbReference type="Pfam" id="PF01289">
    <property type="entry name" value="Thiol_cytolysin"/>
    <property type="match status" value="1"/>
</dbReference>
<evidence type="ECO:0000256" key="1">
    <source>
        <dbReference type="ARBA" id="ARBA00004301"/>
    </source>
</evidence>
<reference evidence="15 16" key="1">
    <citation type="journal article" date="2021" name="Cell Host Microbe">
        <title>in vivo commensal control of Clostridioides difficile virulence.</title>
        <authorList>
            <person name="Girinathan B.P."/>
            <person name="Dibenedetto N."/>
            <person name="Worley J.N."/>
            <person name="Peltier J."/>
            <person name="Arrieta-Ortiz M.L."/>
            <person name="Rupa Christinal Immanuel S."/>
            <person name="Lavin R."/>
            <person name="Delaney M.L."/>
            <person name="Cummins C."/>
            <person name="Hoffmann M."/>
            <person name="Luo Y."/>
            <person name="Gonzalez-Escalona N."/>
            <person name="Allard M."/>
            <person name="Onderdonk A.B."/>
            <person name="Gerber G.K."/>
            <person name="Sonenshein A.L."/>
            <person name="Baliga N."/>
            <person name="Dupuy B."/>
            <person name="Bry L."/>
        </authorList>
    </citation>
    <scope>NUCLEOTIDE SEQUENCE [LARGE SCALE GENOMIC DNA]</scope>
    <source>
        <strain evidence="15 16">DSM 599</strain>
    </source>
</reference>
<evidence type="ECO:0000256" key="12">
    <source>
        <dbReference type="ARBA" id="ARBA00023136"/>
    </source>
</evidence>
<keyword evidence="7 13" id="KW-0354">Hemolysis</keyword>